<dbReference type="GO" id="GO:0006228">
    <property type="term" value="P:UTP biosynthetic process"/>
    <property type="evidence" value="ECO:0007669"/>
    <property type="project" value="UniProtKB-UniRule"/>
</dbReference>
<evidence type="ECO:0000256" key="14">
    <source>
        <dbReference type="RuleBase" id="RU004011"/>
    </source>
</evidence>
<dbReference type="OrthoDB" id="9801161at2"/>
<evidence type="ECO:0000256" key="5">
    <source>
        <dbReference type="ARBA" id="ARBA00022679"/>
    </source>
</evidence>
<evidence type="ECO:0000259" key="16">
    <source>
        <dbReference type="SMART" id="SM00562"/>
    </source>
</evidence>
<comment type="function">
    <text evidence="12">Major role in the synthesis of nucleoside triphosphates other than ATP. The ATP gamma phosphate is transferred to the NDP beta phosphate via a ping-pong mechanism, using a phosphorylated active-site intermediate.</text>
</comment>
<evidence type="ECO:0000256" key="6">
    <source>
        <dbReference type="ARBA" id="ARBA00022723"/>
    </source>
</evidence>
<evidence type="ECO:0000256" key="8">
    <source>
        <dbReference type="ARBA" id="ARBA00022777"/>
    </source>
</evidence>
<keyword evidence="12" id="KW-0597">Phosphoprotein</keyword>
<dbReference type="RefSeq" id="WP_132848388.1">
    <property type="nucleotide sequence ID" value="NZ_CP058648.1"/>
</dbReference>
<dbReference type="Pfam" id="PF00334">
    <property type="entry name" value="NDK"/>
    <property type="match status" value="1"/>
</dbReference>
<evidence type="ECO:0000313" key="18">
    <source>
        <dbReference type="Proteomes" id="UP000295504"/>
    </source>
</evidence>
<dbReference type="InterPro" id="IPR036850">
    <property type="entry name" value="NDK-like_dom_sf"/>
</dbReference>
<keyword evidence="12" id="KW-0963">Cytoplasm</keyword>
<dbReference type="GO" id="GO:0006241">
    <property type="term" value="P:CTP biosynthetic process"/>
    <property type="evidence" value="ECO:0007669"/>
    <property type="project" value="UniProtKB-UniRule"/>
</dbReference>
<gene>
    <name evidence="12" type="primary">ndk</name>
    <name evidence="17" type="ORF">EDD79_101523</name>
</gene>
<evidence type="ECO:0000256" key="10">
    <source>
        <dbReference type="ARBA" id="ARBA00022842"/>
    </source>
</evidence>
<evidence type="ECO:0000256" key="9">
    <source>
        <dbReference type="ARBA" id="ARBA00022840"/>
    </source>
</evidence>
<feature type="binding site" evidence="12">
    <location>
        <position position="85"/>
    </location>
    <ligand>
        <name>ATP</name>
        <dbReference type="ChEBI" id="CHEBI:30616"/>
    </ligand>
</feature>
<comment type="subcellular location">
    <subcellularLocation>
        <location evidence="12">Cytoplasm</location>
    </subcellularLocation>
</comment>
<comment type="subunit">
    <text evidence="12">Homotetramer.</text>
</comment>
<keyword evidence="10 12" id="KW-0460">Magnesium</keyword>
<evidence type="ECO:0000256" key="15">
    <source>
        <dbReference type="RuleBase" id="RU004013"/>
    </source>
</evidence>
<feature type="binding site" evidence="12">
    <location>
        <position position="9"/>
    </location>
    <ligand>
        <name>ATP</name>
        <dbReference type="ChEBI" id="CHEBI:30616"/>
    </ligand>
</feature>
<organism evidence="17 18">
    <name type="scientific">Serpentinicella alkaliphila</name>
    <dbReference type="NCBI Taxonomy" id="1734049"/>
    <lineage>
        <taxon>Bacteria</taxon>
        <taxon>Bacillati</taxon>
        <taxon>Bacillota</taxon>
        <taxon>Clostridia</taxon>
        <taxon>Peptostreptococcales</taxon>
        <taxon>Natronincolaceae</taxon>
        <taxon>Serpentinicella</taxon>
    </lineage>
</organism>
<evidence type="ECO:0000256" key="13">
    <source>
        <dbReference type="PROSITE-ProRule" id="PRU00706"/>
    </source>
</evidence>
<dbReference type="HAMAP" id="MF_00451">
    <property type="entry name" value="NDP_kinase"/>
    <property type="match status" value="1"/>
</dbReference>
<evidence type="ECO:0000256" key="2">
    <source>
        <dbReference type="ARBA" id="ARBA00008142"/>
    </source>
</evidence>
<dbReference type="NCBIfam" id="NF001908">
    <property type="entry name" value="PRK00668.1"/>
    <property type="match status" value="1"/>
</dbReference>
<comment type="cofactor">
    <cofactor evidence="1 12">
        <name>Mg(2+)</name>
        <dbReference type="ChEBI" id="CHEBI:18420"/>
    </cofactor>
</comment>
<keyword evidence="9 12" id="KW-0067">ATP-binding</keyword>
<dbReference type="PRINTS" id="PR01243">
    <property type="entry name" value="NUCDPKINASE"/>
</dbReference>
<dbReference type="PROSITE" id="PS51374">
    <property type="entry name" value="NDPK_LIKE"/>
    <property type="match status" value="1"/>
</dbReference>
<protein>
    <recommendedName>
        <fullName evidence="4 12">Nucleoside diphosphate kinase</fullName>
        <shortName evidence="12">NDK</shortName>
        <shortName evidence="12">NDP kinase</shortName>
        <ecNumber evidence="3 12">2.7.4.6</ecNumber>
    </recommendedName>
    <alternativeName>
        <fullName evidence="12">Nucleoside-2-P kinase</fullName>
    </alternativeName>
</protein>
<dbReference type="CDD" id="cd04413">
    <property type="entry name" value="NDPk_I"/>
    <property type="match status" value="1"/>
</dbReference>
<evidence type="ECO:0000256" key="11">
    <source>
        <dbReference type="ARBA" id="ARBA00023080"/>
    </source>
</evidence>
<feature type="active site" description="Pros-phosphohistidine intermediate" evidence="12">
    <location>
        <position position="115"/>
    </location>
</feature>
<dbReference type="GO" id="GO:0046872">
    <property type="term" value="F:metal ion binding"/>
    <property type="evidence" value="ECO:0007669"/>
    <property type="project" value="UniProtKB-KW"/>
</dbReference>
<comment type="catalytic activity">
    <reaction evidence="12">
        <text>a ribonucleoside 5'-diphosphate + ATP = a ribonucleoside 5'-triphosphate + ADP</text>
        <dbReference type="Rhea" id="RHEA:18113"/>
        <dbReference type="ChEBI" id="CHEBI:30616"/>
        <dbReference type="ChEBI" id="CHEBI:57930"/>
        <dbReference type="ChEBI" id="CHEBI:61557"/>
        <dbReference type="ChEBI" id="CHEBI:456216"/>
        <dbReference type="EC" id="2.7.4.6"/>
    </reaction>
</comment>
<keyword evidence="5 12" id="KW-0808">Transferase</keyword>
<dbReference type="PANTHER" id="PTHR11349">
    <property type="entry name" value="NUCLEOSIDE DIPHOSPHATE KINASE"/>
    <property type="match status" value="1"/>
</dbReference>
<dbReference type="AlphaFoldDB" id="A0A4R2TIB6"/>
<evidence type="ECO:0000256" key="7">
    <source>
        <dbReference type="ARBA" id="ARBA00022741"/>
    </source>
</evidence>
<proteinExistence type="inferred from homology"/>
<dbReference type="GO" id="GO:0005737">
    <property type="term" value="C:cytoplasm"/>
    <property type="evidence" value="ECO:0007669"/>
    <property type="project" value="UniProtKB-SubCell"/>
</dbReference>
<dbReference type="InterPro" id="IPR034907">
    <property type="entry name" value="NDK-like_dom"/>
</dbReference>
<keyword evidence="18" id="KW-1185">Reference proteome</keyword>
<keyword evidence="6 12" id="KW-0479">Metal-binding</keyword>
<evidence type="ECO:0000256" key="1">
    <source>
        <dbReference type="ARBA" id="ARBA00001946"/>
    </source>
</evidence>
<evidence type="ECO:0000256" key="3">
    <source>
        <dbReference type="ARBA" id="ARBA00012966"/>
    </source>
</evidence>
<dbReference type="PROSITE" id="PS00469">
    <property type="entry name" value="NDPK"/>
    <property type="match status" value="1"/>
</dbReference>
<keyword evidence="7 12" id="KW-0547">Nucleotide-binding</keyword>
<dbReference type="EC" id="2.7.4.6" evidence="3 12"/>
<dbReference type="FunFam" id="3.30.70.141:FF:000003">
    <property type="entry name" value="Nucleoside diphosphate kinase"/>
    <property type="match status" value="1"/>
</dbReference>
<dbReference type="GO" id="GO:0005524">
    <property type="term" value="F:ATP binding"/>
    <property type="evidence" value="ECO:0007669"/>
    <property type="project" value="UniProtKB-UniRule"/>
</dbReference>
<feature type="binding site" evidence="12">
    <location>
        <position position="57"/>
    </location>
    <ligand>
        <name>ATP</name>
        <dbReference type="ChEBI" id="CHEBI:30616"/>
    </ligand>
</feature>
<keyword evidence="8 12" id="KW-0418">Kinase</keyword>
<feature type="binding site" evidence="12">
    <location>
        <position position="112"/>
    </location>
    <ligand>
        <name>ATP</name>
        <dbReference type="ChEBI" id="CHEBI:30616"/>
    </ligand>
</feature>
<comment type="caution">
    <text evidence="12 13">Lacks conserved residue(s) required for the propagation of feature annotation.</text>
</comment>
<evidence type="ECO:0000256" key="4">
    <source>
        <dbReference type="ARBA" id="ARBA00017632"/>
    </source>
</evidence>
<name>A0A4R2TIB6_9FIRM</name>
<comment type="catalytic activity">
    <reaction evidence="12 15">
        <text>a 2'-deoxyribonucleoside 5'-diphosphate + ATP = a 2'-deoxyribonucleoside 5'-triphosphate + ADP</text>
        <dbReference type="Rhea" id="RHEA:44640"/>
        <dbReference type="ChEBI" id="CHEBI:30616"/>
        <dbReference type="ChEBI" id="CHEBI:61560"/>
        <dbReference type="ChEBI" id="CHEBI:73316"/>
        <dbReference type="ChEBI" id="CHEBI:456216"/>
        <dbReference type="EC" id="2.7.4.6"/>
    </reaction>
</comment>
<evidence type="ECO:0000256" key="12">
    <source>
        <dbReference type="HAMAP-Rule" id="MF_00451"/>
    </source>
</evidence>
<dbReference type="SUPFAM" id="SSF54919">
    <property type="entry name" value="Nucleoside diphosphate kinase, NDK"/>
    <property type="match status" value="1"/>
</dbReference>
<keyword evidence="11 12" id="KW-0546">Nucleotide metabolism</keyword>
<sequence>MERSFVMIKPDGVERRLIGEIISRFEKKGFKIVQGKIVTADIVTVEKHYEEHKDKPFFSKLVDYILEGPVMPMVLEGENVVEIIRLMVGNKEPRLAAPGTIRGDFSHSVTKNIIHASDSIESAEREIRIWFAE</sequence>
<comment type="similarity">
    <text evidence="2 12 13 14">Belongs to the NDK family.</text>
</comment>
<dbReference type="InterPro" id="IPR023005">
    <property type="entry name" value="Nucleoside_diP_kinase_AS"/>
</dbReference>
<accession>A0A4R2TIB6</accession>
<dbReference type="GO" id="GO:0006183">
    <property type="term" value="P:GTP biosynthetic process"/>
    <property type="evidence" value="ECO:0007669"/>
    <property type="project" value="UniProtKB-UniRule"/>
</dbReference>
<dbReference type="EMBL" id="SLYC01000015">
    <property type="protein sequence ID" value="TCQ02506.1"/>
    <property type="molecule type" value="Genomic_DNA"/>
</dbReference>
<feature type="binding site" evidence="12">
    <location>
        <position position="102"/>
    </location>
    <ligand>
        <name>ATP</name>
        <dbReference type="ChEBI" id="CHEBI:30616"/>
    </ligand>
</feature>
<feature type="domain" description="Nucleoside diphosphate kinase-like" evidence="16">
    <location>
        <begin position="1"/>
        <end position="133"/>
    </location>
</feature>
<dbReference type="SMART" id="SM00562">
    <property type="entry name" value="NDK"/>
    <property type="match status" value="1"/>
</dbReference>
<dbReference type="Proteomes" id="UP000295504">
    <property type="component" value="Unassembled WGS sequence"/>
</dbReference>
<reference evidence="17 18" key="1">
    <citation type="submission" date="2019-03" db="EMBL/GenBank/DDBJ databases">
        <title>Genomic Encyclopedia of Type Strains, Phase IV (KMG-IV): sequencing the most valuable type-strain genomes for metagenomic binning, comparative biology and taxonomic classification.</title>
        <authorList>
            <person name="Goeker M."/>
        </authorList>
    </citation>
    <scope>NUCLEOTIDE SEQUENCE [LARGE SCALE GENOMIC DNA]</scope>
    <source>
        <strain evidence="17 18">DSM 100013</strain>
    </source>
</reference>
<dbReference type="InterPro" id="IPR001564">
    <property type="entry name" value="Nucleoside_diP_kinase"/>
</dbReference>
<comment type="caution">
    <text evidence="17">The sequence shown here is derived from an EMBL/GenBank/DDBJ whole genome shotgun (WGS) entry which is preliminary data.</text>
</comment>
<dbReference type="Gene3D" id="3.30.70.141">
    <property type="entry name" value="Nucleoside diphosphate kinase-like domain"/>
    <property type="match status" value="1"/>
</dbReference>
<evidence type="ECO:0000313" key="17">
    <source>
        <dbReference type="EMBL" id="TCQ02506.1"/>
    </source>
</evidence>
<dbReference type="GO" id="GO:0004550">
    <property type="term" value="F:nucleoside diphosphate kinase activity"/>
    <property type="evidence" value="ECO:0007669"/>
    <property type="project" value="UniProtKB-UniRule"/>
</dbReference>